<dbReference type="PIRSF" id="PIRSF000077">
    <property type="entry name" value="Thioredoxin"/>
    <property type="match status" value="1"/>
</dbReference>
<protein>
    <recommendedName>
        <fullName evidence="6 7">Thioredoxin</fullName>
    </recommendedName>
</protein>
<proteinExistence type="inferred from homology"/>
<evidence type="ECO:0000313" key="10">
    <source>
        <dbReference type="Proteomes" id="UP001501705"/>
    </source>
</evidence>
<dbReference type="InterPro" id="IPR005746">
    <property type="entry name" value="Thioredoxin"/>
</dbReference>
<keyword evidence="2" id="KW-0813">Transport</keyword>
<dbReference type="PROSITE" id="PS00194">
    <property type="entry name" value="THIOREDOXIN_1"/>
    <property type="match status" value="1"/>
</dbReference>
<accession>A0ABP4NXA0</accession>
<dbReference type="RefSeq" id="WP_425553331.1">
    <property type="nucleotide sequence ID" value="NZ_BAAAPH010000007.1"/>
</dbReference>
<dbReference type="PANTHER" id="PTHR45663">
    <property type="entry name" value="GEO12009P1"/>
    <property type="match status" value="1"/>
</dbReference>
<evidence type="ECO:0000313" key="9">
    <source>
        <dbReference type="EMBL" id="GAA1567502.1"/>
    </source>
</evidence>
<dbReference type="EMBL" id="BAAAPH010000007">
    <property type="protein sequence ID" value="GAA1567502.1"/>
    <property type="molecule type" value="Genomic_DNA"/>
</dbReference>
<dbReference type="InterPro" id="IPR036249">
    <property type="entry name" value="Thioredoxin-like_sf"/>
</dbReference>
<comment type="similarity">
    <text evidence="1 7">Belongs to the thioredoxin family.</text>
</comment>
<evidence type="ECO:0000256" key="1">
    <source>
        <dbReference type="ARBA" id="ARBA00008987"/>
    </source>
</evidence>
<dbReference type="PRINTS" id="PR00421">
    <property type="entry name" value="THIOREDOXIN"/>
</dbReference>
<keyword evidence="3" id="KW-0249">Electron transport</keyword>
<dbReference type="PROSITE" id="PS51352">
    <property type="entry name" value="THIOREDOXIN_2"/>
    <property type="match status" value="1"/>
</dbReference>
<dbReference type="InterPro" id="IPR017937">
    <property type="entry name" value="Thioredoxin_CS"/>
</dbReference>
<sequence>MPVGEKMNAVTDAEFTETVLKSDKPVLVDFWAEWCGPCRQVSPILEELNADHGDKLTFLKMNVDENPVTPSNYKVTGIPTINVYVNGELAKSIVGAKPKAALLKELADFTG</sequence>
<dbReference type="Gene3D" id="3.40.30.10">
    <property type="entry name" value="Glutaredoxin"/>
    <property type="match status" value="1"/>
</dbReference>
<feature type="domain" description="Thioredoxin" evidence="8">
    <location>
        <begin position="1"/>
        <end position="111"/>
    </location>
</feature>
<dbReference type="Pfam" id="PF00085">
    <property type="entry name" value="Thioredoxin"/>
    <property type="match status" value="1"/>
</dbReference>
<evidence type="ECO:0000256" key="6">
    <source>
        <dbReference type="NCBIfam" id="TIGR01068"/>
    </source>
</evidence>
<dbReference type="NCBIfam" id="TIGR01068">
    <property type="entry name" value="thioredoxin"/>
    <property type="match status" value="1"/>
</dbReference>
<keyword evidence="4" id="KW-1015">Disulfide bond</keyword>
<comment type="caution">
    <text evidence="9">The sequence shown here is derived from an EMBL/GenBank/DDBJ whole genome shotgun (WGS) entry which is preliminary data.</text>
</comment>
<dbReference type="InterPro" id="IPR013766">
    <property type="entry name" value="Thioredoxin_domain"/>
</dbReference>
<dbReference type="CDD" id="cd02947">
    <property type="entry name" value="TRX_family"/>
    <property type="match status" value="1"/>
</dbReference>
<evidence type="ECO:0000256" key="2">
    <source>
        <dbReference type="ARBA" id="ARBA00022448"/>
    </source>
</evidence>
<dbReference type="SUPFAM" id="SSF52833">
    <property type="entry name" value="Thioredoxin-like"/>
    <property type="match status" value="1"/>
</dbReference>
<gene>
    <name evidence="9" type="primary">trxA_2</name>
    <name evidence="9" type="ORF">GCM10009804_25120</name>
</gene>
<evidence type="ECO:0000256" key="5">
    <source>
        <dbReference type="ARBA" id="ARBA00023284"/>
    </source>
</evidence>
<keyword evidence="10" id="KW-1185">Reference proteome</keyword>
<name>A0ABP4NXA0_9ACTN</name>
<evidence type="ECO:0000259" key="8">
    <source>
        <dbReference type="PROSITE" id="PS51352"/>
    </source>
</evidence>
<evidence type="ECO:0000256" key="3">
    <source>
        <dbReference type="ARBA" id="ARBA00022982"/>
    </source>
</evidence>
<dbReference type="Proteomes" id="UP001501705">
    <property type="component" value="Unassembled WGS sequence"/>
</dbReference>
<evidence type="ECO:0000256" key="7">
    <source>
        <dbReference type="PIRNR" id="PIRNR000077"/>
    </source>
</evidence>
<reference evidence="10" key="1">
    <citation type="journal article" date="2019" name="Int. J. Syst. Evol. Microbiol.">
        <title>The Global Catalogue of Microorganisms (GCM) 10K type strain sequencing project: providing services to taxonomists for standard genome sequencing and annotation.</title>
        <authorList>
            <consortium name="The Broad Institute Genomics Platform"/>
            <consortium name="The Broad Institute Genome Sequencing Center for Infectious Disease"/>
            <person name="Wu L."/>
            <person name="Ma J."/>
        </authorList>
    </citation>
    <scope>NUCLEOTIDE SEQUENCE [LARGE SCALE GENOMIC DNA]</scope>
    <source>
        <strain evidence="10">JCM 15572</strain>
    </source>
</reference>
<organism evidence="9 10">
    <name type="scientific">Kribbella hippodromi</name>
    <dbReference type="NCBI Taxonomy" id="434347"/>
    <lineage>
        <taxon>Bacteria</taxon>
        <taxon>Bacillati</taxon>
        <taxon>Actinomycetota</taxon>
        <taxon>Actinomycetes</taxon>
        <taxon>Propionibacteriales</taxon>
        <taxon>Kribbellaceae</taxon>
        <taxon>Kribbella</taxon>
    </lineage>
</organism>
<keyword evidence="5" id="KW-0676">Redox-active center</keyword>
<evidence type="ECO:0000256" key="4">
    <source>
        <dbReference type="ARBA" id="ARBA00023157"/>
    </source>
</evidence>
<dbReference type="PANTHER" id="PTHR45663:SF11">
    <property type="entry name" value="GEO12009P1"/>
    <property type="match status" value="1"/>
</dbReference>